<dbReference type="Proteomes" id="UP000030745">
    <property type="component" value="Unassembled WGS sequence"/>
</dbReference>
<dbReference type="KEGG" id="spar:SPRG_04281"/>
<keyword evidence="4" id="KW-0472">Membrane</keyword>
<dbReference type="GeneID" id="24126741"/>
<dbReference type="PROSITE" id="PS50088">
    <property type="entry name" value="ANK_REPEAT"/>
    <property type="match status" value="4"/>
</dbReference>
<feature type="transmembrane region" description="Helical" evidence="4">
    <location>
        <begin position="1120"/>
        <end position="1141"/>
    </location>
</feature>
<feature type="repeat" description="ANK" evidence="3">
    <location>
        <begin position="485"/>
        <end position="517"/>
    </location>
</feature>
<keyword evidence="2 3" id="KW-0040">ANK repeat</keyword>
<dbReference type="STRING" id="695850.A0A067CKU0"/>
<feature type="transmembrane region" description="Helical" evidence="4">
    <location>
        <begin position="858"/>
        <end position="881"/>
    </location>
</feature>
<feature type="repeat" description="ANK" evidence="3">
    <location>
        <begin position="193"/>
        <end position="230"/>
    </location>
</feature>
<evidence type="ECO:0000313" key="5">
    <source>
        <dbReference type="EMBL" id="KDO31143.1"/>
    </source>
</evidence>
<evidence type="ECO:0000313" key="6">
    <source>
        <dbReference type="Proteomes" id="UP000030745"/>
    </source>
</evidence>
<dbReference type="PANTHER" id="PTHR24198:SF165">
    <property type="entry name" value="ANKYRIN REPEAT-CONTAINING PROTEIN-RELATED"/>
    <property type="match status" value="1"/>
</dbReference>
<name>A0A067CKU0_SAPPC</name>
<evidence type="ECO:0000256" key="4">
    <source>
        <dbReference type="SAM" id="Phobius"/>
    </source>
</evidence>
<feature type="repeat" description="ANK" evidence="3">
    <location>
        <begin position="601"/>
        <end position="633"/>
    </location>
</feature>
<dbReference type="Gene3D" id="1.25.40.20">
    <property type="entry name" value="Ankyrin repeat-containing domain"/>
    <property type="match status" value="4"/>
</dbReference>
<feature type="transmembrane region" description="Helical" evidence="4">
    <location>
        <begin position="988"/>
        <end position="1007"/>
    </location>
</feature>
<feature type="repeat" description="ANK" evidence="3">
    <location>
        <begin position="634"/>
        <end position="666"/>
    </location>
</feature>
<dbReference type="PROSITE" id="PS50297">
    <property type="entry name" value="ANK_REP_REGION"/>
    <property type="match status" value="4"/>
</dbReference>
<sequence>MELEHSDSVNDMLAETAFPGGMDDLATLVMLFGRNRFGAIRHRVNDDGVDDDDLAATNKEGHTILSLAAKFGRLDLVRLVVENTRFSVIPNYVWAPIAAAVEHDRLPVVQYLFASVPGAKDATSPSTGDSLLHIAIQHFSHDVLRWLLDSCPTKTMVNLHGETLLHAAVRLNNGAALNWLDASEWQVDAQTADGSTALHIAIQHIENEDSLASMLQLLLSQNASVHVPNHAGVRPIDLASRSARISRLLRSEPVFRRDFALHCMVRNGNVNYVTGWLVEMHTKWPEPDSYGQAIANALSATDMDGRTMLMYAAMDFNARDGQAQLLELLLPLSDPASLQLRDHEDKNVVDYLVASGVTCIENAENWSNTKLVQLVHAVCHRGQLPYPMRLTQGLQSGTTPTQCPALCKWFHHSSKSTSLTKLAADGRWDELQQRLGATSDFPGINEVDVKGYSVLHHVCALGDKKTFKLLLQQTHLDLDLPTSKESKTALVLAADNGFHRIVRALLHAGANPNVNYALNGAALAARHATASASYKLIYDVWQVAQEYPHFHLVHVPNVDTVLKHLHHKQTAMHVAMLKPQPLKVLDELCNDAIDLDKQDVDGETALMVAARLGHKTNLEYLLRQDVDMDLCNHAGETALMLAALAGHLHIVHVLLAKLADMDILNKNGQHVVTLVQNEIAIHGATPDSRSTQLGQILTVLLKEAHTRENSPEYRDKVARRLVILSTDDAFRTDGFAKALTCNATLGQVFLNDCVRVDRHEVSFTKLEAVYGARANQSALHAIVNLDLPNAELTFMAKKACLEHVAFRRLLQIKWELFAQRKYIEQLLMHLLLLFTNTTSSLLIDNVDDAKAPSFAYRWYVFYGGIAAVVFVAVGCVVVQALRPRLFWRLARCLYDGSLVLDASVKIPDLAGKKKLVRRLLVAVTITVTLAVITPMYILATRHKKTLPTWFAPSNNLVLWATALYFAINEAREMRVGYRKYLSSHTNKVQLVIYLLILIVMVPMKFNYLPSPFALEVMVGGLISLALWVLSLQFLEVVHSASFLLPMMADLFGDIWNFFIVFNVFQLGLTITFYQLFSKHEFDPEHHEFFTLQSSFITTFFVAFGQAPTSALEAFSDAEKVLYTCAAVLMMLHSAVVVIILLNTLIAMMNKTVDGGLEKAKTQALISYAQCILRIEEARGLDENETFNLLHLGDATPVNESSPLAKPTATDLWLNPMFSEPISKVELGLSAEQNAALVQSATDRAAWATLLASVDATITEQLDYVHTGLLHVGHFTSMDVTTALRAELGLLGSTRQQLHAIVDEARRSRGVYRTQVLEKLHAHVKRRLHKLENHVQRVANVSVSSCTS</sequence>
<gene>
    <name evidence="5" type="ORF">SPRG_04281</name>
</gene>
<keyword evidence="4" id="KW-1133">Transmembrane helix</keyword>
<reference evidence="5 6" key="1">
    <citation type="journal article" date="2013" name="PLoS Genet.">
        <title>Distinctive expansion of potential virulence genes in the genome of the oomycete fish pathogen Saprolegnia parasitica.</title>
        <authorList>
            <person name="Jiang R.H."/>
            <person name="de Bruijn I."/>
            <person name="Haas B.J."/>
            <person name="Belmonte R."/>
            <person name="Lobach L."/>
            <person name="Christie J."/>
            <person name="van den Ackerveken G."/>
            <person name="Bottin A."/>
            <person name="Bulone V."/>
            <person name="Diaz-Moreno S.M."/>
            <person name="Dumas B."/>
            <person name="Fan L."/>
            <person name="Gaulin E."/>
            <person name="Govers F."/>
            <person name="Grenville-Briggs L.J."/>
            <person name="Horner N.R."/>
            <person name="Levin J.Z."/>
            <person name="Mammella M."/>
            <person name="Meijer H.J."/>
            <person name="Morris P."/>
            <person name="Nusbaum C."/>
            <person name="Oome S."/>
            <person name="Phillips A.J."/>
            <person name="van Rooyen D."/>
            <person name="Rzeszutek E."/>
            <person name="Saraiva M."/>
            <person name="Secombes C.J."/>
            <person name="Seidl M.F."/>
            <person name="Snel B."/>
            <person name="Stassen J.H."/>
            <person name="Sykes S."/>
            <person name="Tripathy S."/>
            <person name="van den Berg H."/>
            <person name="Vega-Arreguin J.C."/>
            <person name="Wawra S."/>
            <person name="Young S.K."/>
            <person name="Zeng Q."/>
            <person name="Dieguez-Uribeondo J."/>
            <person name="Russ C."/>
            <person name="Tyler B.M."/>
            <person name="van West P."/>
        </authorList>
    </citation>
    <scope>NUCLEOTIDE SEQUENCE [LARGE SCALE GENOMIC DNA]</scope>
    <source>
        <strain evidence="5 6">CBS 223.65</strain>
    </source>
</reference>
<feature type="transmembrane region" description="Helical" evidence="4">
    <location>
        <begin position="949"/>
        <end position="967"/>
    </location>
</feature>
<dbReference type="OrthoDB" id="10254686at2759"/>
<dbReference type="Pfam" id="PF12796">
    <property type="entry name" value="Ank_2"/>
    <property type="match status" value="3"/>
</dbReference>
<keyword evidence="1" id="KW-0677">Repeat</keyword>
<dbReference type="EMBL" id="KK583199">
    <property type="protein sequence ID" value="KDO31143.1"/>
    <property type="molecule type" value="Genomic_DNA"/>
</dbReference>
<organism evidence="5 6">
    <name type="scientific">Saprolegnia parasitica (strain CBS 223.65)</name>
    <dbReference type="NCBI Taxonomy" id="695850"/>
    <lineage>
        <taxon>Eukaryota</taxon>
        <taxon>Sar</taxon>
        <taxon>Stramenopiles</taxon>
        <taxon>Oomycota</taxon>
        <taxon>Saprolegniomycetes</taxon>
        <taxon>Saprolegniales</taxon>
        <taxon>Saprolegniaceae</taxon>
        <taxon>Saprolegnia</taxon>
    </lineage>
</organism>
<dbReference type="RefSeq" id="XP_012198271.1">
    <property type="nucleotide sequence ID" value="XM_012342881.1"/>
</dbReference>
<dbReference type="SMART" id="SM00248">
    <property type="entry name" value="ANK"/>
    <property type="match status" value="10"/>
</dbReference>
<keyword evidence="4" id="KW-0812">Transmembrane</keyword>
<proteinExistence type="predicted"/>
<feature type="transmembrane region" description="Helical" evidence="4">
    <location>
        <begin position="919"/>
        <end position="937"/>
    </location>
</feature>
<evidence type="ECO:0000256" key="2">
    <source>
        <dbReference type="ARBA" id="ARBA00023043"/>
    </source>
</evidence>
<dbReference type="InterPro" id="IPR036770">
    <property type="entry name" value="Ankyrin_rpt-contain_sf"/>
</dbReference>
<accession>A0A067CKU0</accession>
<dbReference type="SUPFAM" id="SSF48403">
    <property type="entry name" value="Ankyrin repeat"/>
    <property type="match status" value="2"/>
</dbReference>
<protein>
    <submittedName>
        <fullName evidence="5">Uncharacterized protein</fullName>
    </submittedName>
</protein>
<feature type="transmembrane region" description="Helical" evidence="4">
    <location>
        <begin position="1054"/>
        <end position="1076"/>
    </location>
</feature>
<dbReference type="PANTHER" id="PTHR24198">
    <property type="entry name" value="ANKYRIN REPEAT AND PROTEIN KINASE DOMAIN-CONTAINING PROTEIN"/>
    <property type="match status" value="1"/>
</dbReference>
<dbReference type="OMA" id="YGARANQ"/>
<dbReference type="InterPro" id="IPR002110">
    <property type="entry name" value="Ankyrin_rpt"/>
</dbReference>
<keyword evidence="6" id="KW-1185">Reference proteome</keyword>
<dbReference type="VEuPathDB" id="FungiDB:SPRG_04281"/>
<feature type="transmembrane region" description="Helical" evidence="4">
    <location>
        <begin position="1088"/>
        <end position="1108"/>
    </location>
</feature>
<evidence type="ECO:0000256" key="3">
    <source>
        <dbReference type="PROSITE-ProRule" id="PRU00023"/>
    </source>
</evidence>
<evidence type="ECO:0000256" key="1">
    <source>
        <dbReference type="ARBA" id="ARBA00022737"/>
    </source>
</evidence>
<feature type="transmembrane region" description="Helical" evidence="4">
    <location>
        <begin position="1013"/>
        <end position="1034"/>
    </location>
</feature>